<evidence type="ECO:0000256" key="7">
    <source>
        <dbReference type="SAM" id="Coils"/>
    </source>
</evidence>
<evidence type="ECO:0000256" key="6">
    <source>
        <dbReference type="ARBA" id="ARBA00023136"/>
    </source>
</evidence>
<evidence type="ECO:0000259" key="10">
    <source>
        <dbReference type="Pfam" id="PF25944"/>
    </source>
</evidence>
<keyword evidence="7" id="KW-0175">Coiled coil</keyword>
<proteinExistence type="inferred from homology"/>
<keyword evidence="4" id="KW-1003">Cell membrane</keyword>
<keyword evidence="3" id="KW-0813">Transport</keyword>
<reference evidence="12 13" key="1">
    <citation type="submission" date="2020-08" db="EMBL/GenBank/DDBJ databases">
        <title>Bridging the membrane lipid divide: bacteria of the FCB group superphylum have the potential to synthesize archaeal ether lipids.</title>
        <authorList>
            <person name="Villanueva L."/>
            <person name="Von Meijenfeldt F.A.B."/>
            <person name="Westbye A.B."/>
            <person name="Yadav S."/>
            <person name="Hopmans E.C."/>
            <person name="Dutilh B.E."/>
            <person name="Sinninghe Damste J.S."/>
        </authorList>
    </citation>
    <scope>NUCLEOTIDE SEQUENCE [LARGE SCALE GENOMIC DNA]</scope>
    <source>
        <strain evidence="12">NIOZ-UU30</strain>
    </source>
</reference>
<dbReference type="Gene3D" id="1.10.287.470">
    <property type="entry name" value="Helix hairpin bin"/>
    <property type="match status" value="1"/>
</dbReference>
<gene>
    <name evidence="12" type="ORF">H8E23_13725</name>
</gene>
<feature type="domain" description="Multidrug resistance protein MdtA-like alpha-helical hairpin" evidence="8">
    <location>
        <begin position="94"/>
        <end position="161"/>
    </location>
</feature>
<evidence type="ECO:0000313" key="12">
    <source>
        <dbReference type="EMBL" id="MBC8362445.1"/>
    </source>
</evidence>
<evidence type="ECO:0000256" key="1">
    <source>
        <dbReference type="ARBA" id="ARBA00004236"/>
    </source>
</evidence>
<comment type="subcellular location">
    <subcellularLocation>
        <location evidence="1">Cell membrane</location>
    </subcellularLocation>
</comment>
<dbReference type="NCBIfam" id="TIGR01730">
    <property type="entry name" value="RND_mfp"/>
    <property type="match status" value="1"/>
</dbReference>
<comment type="similarity">
    <text evidence="2">Belongs to the membrane fusion protein (MFP) (TC 8.A.1) family.</text>
</comment>
<dbReference type="Gene3D" id="2.40.30.170">
    <property type="match status" value="1"/>
</dbReference>
<sequence>MTVAIGILMLISCSGNAEGERVAAAAPVTVSPAVMKDMPVVLRAIGTVEPYNTVDVRARVAGEITRIAFKEGQDVSQQGLLFTIDPRSYQAALEGALADLARDKARLKSAQEDVRRYAELVTKDYVTLQAYDQMVANADALSATVAADEAAVKSARVNLDYCTVRAPIAGRTGNLLVKLGNVIKANEQPVVTINQIMPIYVSFAVPEEYLADIRRYAAEGTLGVEAAFRNQQEHHFKGELAFINNMVDGSTGTILLKATFPNPDKALWPGQFVNVSLRLTTSLSAVVVPSQAVQRGQQGEYVFVVKPDMTVASRPVQPGQELNGETVIRKGLETGEQVVTDGHLRLFPGARVAVVSQPAASGTGKP</sequence>
<dbReference type="InterPro" id="IPR006143">
    <property type="entry name" value="RND_pump_MFP"/>
</dbReference>
<dbReference type="Gene3D" id="2.40.420.20">
    <property type="match status" value="1"/>
</dbReference>
<dbReference type="Proteomes" id="UP000603434">
    <property type="component" value="Unassembled WGS sequence"/>
</dbReference>
<dbReference type="Pfam" id="PF25944">
    <property type="entry name" value="Beta-barrel_RND"/>
    <property type="match status" value="1"/>
</dbReference>
<dbReference type="Gene3D" id="2.40.50.100">
    <property type="match status" value="1"/>
</dbReference>
<keyword evidence="6" id="KW-0472">Membrane</keyword>
<dbReference type="InterPro" id="IPR058625">
    <property type="entry name" value="MdtA-like_BSH"/>
</dbReference>
<feature type="coiled-coil region" evidence="7">
    <location>
        <begin position="93"/>
        <end position="120"/>
    </location>
</feature>
<evidence type="ECO:0000313" key="13">
    <source>
        <dbReference type="Proteomes" id="UP000603434"/>
    </source>
</evidence>
<dbReference type="GO" id="GO:0015562">
    <property type="term" value="F:efflux transmembrane transporter activity"/>
    <property type="evidence" value="ECO:0007669"/>
    <property type="project" value="TreeGrafter"/>
</dbReference>
<evidence type="ECO:0000256" key="2">
    <source>
        <dbReference type="ARBA" id="ARBA00009477"/>
    </source>
</evidence>
<feature type="domain" description="Multidrug resistance protein MdtA-like barrel-sandwich hybrid" evidence="9">
    <location>
        <begin position="52"/>
        <end position="190"/>
    </location>
</feature>
<organism evidence="12 13">
    <name type="scientific">Candidatus Desulfatibia profunda</name>
    <dbReference type="NCBI Taxonomy" id="2841695"/>
    <lineage>
        <taxon>Bacteria</taxon>
        <taxon>Pseudomonadati</taxon>
        <taxon>Thermodesulfobacteriota</taxon>
        <taxon>Desulfobacteria</taxon>
        <taxon>Desulfobacterales</taxon>
        <taxon>Desulfobacterales incertae sedis</taxon>
        <taxon>Candidatus Desulfatibia</taxon>
    </lineage>
</organism>
<dbReference type="GO" id="GO:1990281">
    <property type="term" value="C:efflux pump complex"/>
    <property type="evidence" value="ECO:0007669"/>
    <property type="project" value="TreeGrafter"/>
</dbReference>
<dbReference type="GO" id="GO:0030313">
    <property type="term" value="C:cell envelope"/>
    <property type="evidence" value="ECO:0007669"/>
    <property type="project" value="UniProtKB-SubCell"/>
</dbReference>
<dbReference type="PANTHER" id="PTHR30469:SF36">
    <property type="entry name" value="BLL3903 PROTEIN"/>
    <property type="match status" value="1"/>
</dbReference>
<feature type="domain" description="Multidrug resistance protein MdtA-like C-terminal permuted SH3" evidence="11">
    <location>
        <begin position="285"/>
        <end position="342"/>
    </location>
</feature>
<dbReference type="SUPFAM" id="SSF111369">
    <property type="entry name" value="HlyD-like secretion proteins"/>
    <property type="match status" value="1"/>
</dbReference>
<evidence type="ECO:0000259" key="11">
    <source>
        <dbReference type="Pfam" id="PF25967"/>
    </source>
</evidence>
<dbReference type="EMBL" id="JACNJH010000192">
    <property type="protein sequence ID" value="MBC8362445.1"/>
    <property type="molecule type" value="Genomic_DNA"/>
</dbReference>
<dbReference type="AlphaFoldDB" id="A0A8J6NNS9"/>
<keyword evidence="5" id="KW-0997">Cell inner membrane</keyword>
<protein>
    <submittedName>
        <fullName evidence="12">Efflux RND transporter periplasmic adaptor subunit</fullName>
    </submittedName>
</protein>
<evidence type="ECO:0000256" key="3">
    <source>
        <dbReference type="ARBA" id="ARBA00022448"/>
    </source>
</evidence>
<comment type="caution">
    <text evidence="12">The sequence shown here is derived from an EMBL/GenBank/DDBJ whole genome shotgun (WGS) entry which is preliminary data.</text>
</comment>
<dbReference type="FunFam" id="2.40.420.20:FF:000001">
    <property type="entry name" value="Efflux RND transporter periplasmic adaptor subunit"/>
    <property type="match status" value="1"/>
</dbReference>
<feature type="domain" description="Multidrug resistance protein MdtA-like beta-barrel" evidence="10">
    <location>
        <begin position="198"/>
        <end position="280"/>
    </location>
</feature>
<dbReference type="InterPro" id="IPR058627">
    <property type="entry name" value="MdtA-like_C"/>
</dbReference>
<dbReference type="InterPro" id="IPR058624">
    <property type="entry name" value="MdtA-like_HH"/>
</dbReference>
<dbReference type="PANTHER" id="PTHR30469">
    <property type="entry name" value="MULTIDRUG RESISTANCE PROTEIN MDTA"/>
    <property type="match status" value="1"/>
</dbReference>
<evidence type="ECO:0000259" key="8">
    <source>
        <dbReference type="Pfam" id="PF25876"/>
    </source>
</evidence>
<name>A0A8J6NNS9_9BACT</name>
<dbReference type="Pfam" id="PF25917">
    <property type="entry name" value="BSH_RND"/>
    <property type="match status" value="1"/>
</dbReference>
<dbReference type="Pfam" id="PF25876">
    <property type="entry name" value="HH_MFP_RND"/>
    <property type="match status" value="1"/>
</dbReference>
<accession>A0A8J6NNS9</accession>
<evidence type="ECO:0000259" key="9">
    <source>
        <dbReference type="Pfam" id="PF25917"/>
    </source>
</evidence>
<dbReference type="InterPro" id="IPR058626">
    <property type="entry name" value="MdtA-like_b-barrel"/>
</dbReference>
<evidence type="ECO:0000256" key="5">
    <source>
        <dbReference type="ARBA" id="ARBA00022519"/>
    </source>
</evidence>
<evidence type="ECO:0000256" key="4">
    <source>
        <dbReference type="ARBA" id="ARBA00022475"/>
    </source>
</evidence>
<dbReference type="Pfam" id="PF25967">
    <property type="entry name" value="RND-MFP_C"/>
    <property type="match status" value="1"/>
</dbReference>